<dbReference type="InterPro" id="IPR011711">
    <property type="entry name" value="GntR_C"/>
</dbReference>
<keyword evidence="2" id="KW-0238">DNA-binding</keyword>
<dbReference type="Pfam" id="PF07729">
    <property type="entry name" value="FCD"/>
    <property type="match status" value="1"/>
</dbReference>
<dbReference type="InterPro" id="IPR000524">
    <property type="entry name" value="Tscrpt_reg_HTH_GntR"/>
</dbReference>
<organism evidence="5 6">
    <name type="scientific">Sulfitobacter faviae</name>
    <dbReference type="NCBI Taxonomy" id="1775881"/>
    <lineage>
        <taxon>Bacteria</taxon>
        <taxon>Pseudomonadati</taxon>
        <taxon>Pseudomonadota</taxon>
        <taxon>Alphaproteobacteria</taxon>
        <taxon>Rhodobacterales</taxon>
        <taxon>Roseobacteraceae</taxon>
        <taxon>Sulfitobacter</taxon>
    </lineage>
</organism>
<evidence type="ECO:0000313" key="5">
    <source>
        <dbReference type="EMBL" id="WPZ23969.1"/>
    </source>
</evidence>
<protein>
    <submittedName>
        <fullName evidence="5">GntR family transcriptional regulator</fullName>
    </submittedName>
</protein>
<geneLocation type="plasmid" evidence="5 6">
    <name>unnamed05</name>
</geneLocation>
<dbReference type="SMART" id="SM00345">
    <property type="entry name" value="HTH_GNTR"/>
    <property type="match status" value="1"/>
</dbReference>
<dbReference type="Gene3D" id="1.10.10.10">
    <property type="entry name" value="Winged helix-like DNA-binding domain superfamily/Winged helix DNA-binding domain"/>
    <property type="match status" value="1"/>
</dbReference>
<proteinExistence type="predicted"/>
<evidence type="ECO:0000256" key="2">
    <source>
        <dbReference type="ARBA" id="ARBA00023125"/>
    </source>
</evidence>
<name>A0ABZ0V6L3_9RHOB</name>
<gene>
    <name evidence="5" type="ORF">T7987_19430</name>
</gene>
<evidence type="ECO:0000256" key="3">
    <source>
        <dbReference type="ARBA" id="ARBA00023163"/>
    </source>
</evidence>
<dbReference type="CDD" id="cd07377">
    <property type="entry name" value="WHTH_GntR"/>
    <property type="match status" value="1"/>
</dbReference>
<dbReference type="PANTHER" id="PTHR43537">
    <property type="entry name" value="TRANSCRIPTIONAL REGULATOR, GNTR FAMILY"/>
    <property type="match status" value="1"/>
</dbReference>
<feature type="domain" description="HTH gntR-type" evidence="4">
    <location>
        <begin position="8"/>
        <end position="75"/>
    </location>
</feature>
<evidence type="ECO:0000313" key="6">
    <source>
        <dbReference type="Proteomes" id="UP001326567"/>
    </source>
</evidence>
<keyword evidence="3" id="KW-0804">Transcription</keyword>
<dbReference type="InterPro" id="IPR036390">
    <property type="entry name" value="WH_DNA-bd_sf"/>
</dbReference>
<dbReference type="RefSeq" id="WP_322330123.1">
    <property type="nucleotide sequence ID" value="NZ_CP139730.1"/>
</dbReference>
<dbReference type="SUPFAM" id="SSF48008">
    <property type="entry name" value="GntR ligand-binding domain-like"/>
    <property type="match status" value="1"/>
</dbReference>
<dbReference type="PRINTS" id="PR00035">
    <property type="entry name" value="HTHGNTR"/>
</dbReference>
<dbReference type="SMART" id="SM00895">
    <property type="entry name" value="FCD"/>
    <property type="match status" value="1"/>
</dbReference>
<keyword evidence="5" id="KW-0614">Plasmid</keyword>
<dbReference type="SUPFAM" id="SSF46785">
    <property type="entry name" value="Winged helix' DNA-binding domain"/>
    <property type="match status" value="1"/>
</dbReference>
<evidence type="ECO:0000259" key="4">
    <source>
        <dbReference type="PROSITE" id="PS50949"/>
    </source>
</evidence>
<keyword evidence="1" id="KW-0805">Transcription regulation</keyword>
<dbReference type="EMBL" id="CP139730">
    <property type="protein sequence ID" value="WPZ23969.1"/>
    <property type="molecule type" value="Genomic_DNA"/>
</dbReference>
<dbReference type="InterPro" id="IPR008920">
    <property type="entry name" value="TF_FadR/GntR_C"/>
</dbReference>
<dbReference type="Gene3D" id="1.20.120.530">
    <property type="entry name" value="GntR ligand-binding domain-like"/>
    <property type="match status" value="1"/>
</dbReference>
<dbReference type="InterPro" id="IPR036388">
    <property type="entry name" value="WH-like_DNA-bd_sf"/>
</dbReference>
<dbReference type="Proteomes" id="UP001326567">
    <property type="component" value="Plasmid unnamed05"/>
</dbReference>
<dbReference type="PROSITE" id="PS50949">
    <property type="entry name" value="HTH_GNTR"/>
    <property type="match status" value="1"/>
</dbReference>
<dbReference type="Pfam" id="PF00392">
    <property type="entry name" value="GntR"/>
    <property type="match status" value="1"/>
</dbReference>
<dbReference type="PANTHER" id="PTHR43537:SF24">
    <property type="entry name" value="GLUCONATE OPERON TRANSCRIPTIONAL REPRESSOR"/>
    <property type="match status" value="1"/>
</dbReference>
<sequence length="236" mass="27017">MRVRADSETFRDKATNTIREAIMSLHYRPGEPLIERHLCEETGVSRTLVREALRLLEAEGLVRRENTRGLVVTELSPDEVRDIFDLRLILESTLLRRFIAKANKEDTEKMSRLLDRALDAAERNSKDYTSFISRFVHLIWAGGGNEVAVQILDSLQSRINYVRVMLFRATTQDEHRITIGLLRLVTQSVADGETNAAVDTYCRYLKRAEDRATGIIEGRKASRLDIRATKTDRKKG</sequence>
<evidence type="ECO:0000256" key="1">
    <source>
        <dbReference type="ARBA" id="ARBA00023015"/>
    </source>
</evidence>
<accession>A0ABZ0V6L3</accession>
<reference evidence="5 6" key="1">
    <citation type="submission" date="2023-11" db="EMBL/GenBank/DDBJ databases">
        <title>From the Deep-Sea to the Surface: Bacterial Genomes Isolated from the Moytirra Hydrothermal Vent Plume.</title>
        <authorList>
            <person name="Major S.R."/>
        </authorList>
    </citation>
    <scope>NUCLEOTIDE SEQUENCE [LARGE SCALE GENOMIC DNA]</scope>
    <source>
        <strain evidence="5 6">OXR-9</strain>
        <plasmid evidence="5 6">unnamed05</plasmid>
    </source>
</reference>
<keyword evidence="6" id="KW-1185">Reference proteome</keyword>